<reference evidence="7 8" key="1">
    <citation type="journal article" date="2017" name="Int. J. Syst. Evol. Microbiol.">
        <title>Jeotgalibaca porci sp. nov. and Jeotgalibaca arthritidis sp. nov., isolated from pigs, and emended description of the genus Jeotgalibaca.</title>
        <authorList>
            <person name="Zamora L."/>
            <person name="Perez-Sancho M."/>
            <person name="Dominguez L."/>
            <person name="Fernandez-Garayzabal J.F."/>
            <person name="Vela A.I."/>
        </authorList>
    </citation>
    <scope>NUCLEOTIDE SEQUENCE [LARGE SCALE GENOMIC DNA]</scope>
    <source>
        <strain evidence="7 8">CCUG 69148</strain>
    </source>
</reference>
<dbReference type="SMART" id="SM00283">
    <property type="entry name" value="MA"/>
    <property type="match status" value="1"/>
</dbReference>
<dbReference type="InterPro" id="IPR004090">
    <property type="entry name" value="Chemotax_Me-accpt_rcpt"/>
</dbReference>
<feature type="transmembrane region" description="Helical" evidence="4">
    <location>
        <begin position="270"/>
        <end position="293"/>
    </location>
</feature>
<dbReference type="SUPFAM" id="SSF58104">
    <property type="entry name" value="Methyl-accepting chemotaxis protein (MCP) signaling domain"/>
    <property type="match status" value="1"/>
</dbReference>
<evidence type="ECO:0000259" key="6">
    <source>
        <dbReference type="PROSITE" id="PS50885"/>
    </source>
</evidence>
<evidence type="ECO:0000256" key="3">
    <source>
        <dbReference type="PROSITE-ProRule" id="PRU00284"/>
    </source>
</evidence>
<dbReference type="SUPFAM" id="SSF103190">
    <property type="entry name" value="Sensory domain-like"/>
    <property type="match status" value="1"/>
</dbReference>
<dbReference type="GeneID" id="94552761"/>
<dbReference type="Gene3D" id="1.10.287.950">
    <property type="entry name" value="Methyl-accepting chemotaxis protein"/>
    <property type="match status" value="1"/>
</dbReference>
<dbReference type="PRINTS" id="PR00260">
    <property type="entry name" value="CHEMTRNSDUCR"/>
</dbReference>
<evidence type="ECO:0000256" key="2">
    <source>
        <dbReference type="ARBA" id="ARBA00029447"/>
    </source>
</evidence>
<dbReference type="AlphaFoldDB" id="A0A6G7WH62"/>
<sequence>MFKNITSRLLAAFGILALVVVCGLSFITVDTIQTDKRAAEEELETSVATLEALLDRQEEFASSLAAGLSGNARLNEALQQKDSEKIAVAIQAYYETFKDQTGLSVLEIGDNTGTVLYRAHDPEDFGDSKLDNPAIALTLQGNSPSGLEMGESGIAIRAFTPVTIDQKVIGTVQTGYTDAFFETYKAISESNIDIYTHEGLLYTTNQNSLKTDSKLQENLKGALSGKTIGQKTGDEYYKLIPIKDPTDSEVIGAFKVSYDLKHVNAQFKQIILISVLMALLFAAIIVAIIIYFLKNLVAPIKLLSNEITEIADYDLSSKKLATDKQLLKNRSEVGQLANATLKMKEQLIHLIQGITEHAETVSASSEELTATSKEATLSAKEVNAVITEIAHGATEQANETSSGTIKVEELGELINQERTLSGKLGVYSLEVNKLKEEGLEKLEELQEKAKDASQAQFEVGEVIEETNASVEQIGSVSTMIKSIADQTNLLALNASIEAARSGEAGRGFAVVADEIKKLASQSNEFADQIKATIDELSSKTQAVEESLTVMKSMNDLQVNSLAETHDKFYGIAATLDNVGKAMSELDATGTVMNEKKGLIIHTMEQLAAISEENAASTEEASATVDEQVNAMTQISEASESLAHLAEELTLDMQKFKY</sequence>
<dbReference type="PANTHER" id="PTHR32089">
    <property type="entry name" value="METHYL-ACCEPTING CHEMOTAXIS PROTEIN MCPB"/>
    <property type="match status" value="1"/>
</dbReference>
<keyword evidence="4" id="KW-0472">Membrane</keyword>
<dbReference type="Pfam" id="PF14827">
    <property type="entry name" value="dCache_3"/>
    <property type="match status" value="1"/>
</dbReference>
<name>A0A6G7WH62_9LACT</name>
<dbReference type="InterPro" id="IPR003660">
    <property type="entry name" value="HAMP_dom"/>
</dbReference>
<dbReference type="PROSITE" id="PS50885">
    <property type="entry name" value="HAMP"/>
    <property type="match status" value="1"/>
</dbReference>
<evidence type="ECO:0000259" key="5">
    <source>
        <dbReference type="PROSITE" id="PS50111"/>
    </source>
</evidence>
<gene>
    <name evidence="7" type="ORF">G7058_05670</name>
</gene>
<evidence type="ECO:0000256" key="4">
    <source>
        <dbReference type="SAM" id="Phobius"/>
    </source>
</evidence>
<dbReference type="InterPro" id="IPR004089">
    <property type="entry name" value="MCPsignal_dom"/>
</dbReference>
<dbReference type="GO" id="GO:0016020">
    <property type="term" value="C:membrane"/>
    <property type="evidence" value="ECO:0007669"/>
    <property type="project" value="InterPro"/>
</dbReference>
<organism evidence="7 8">
    <name type="scientific">Jeotgalibaca porci</name>
    <dbReference type="NCBI Taxonomy" id="1868793"/>
    <lineage>
        <taxon>Bacteria</taxon>
        <taxon>Bacillati</taxon>
        <taxon>Bacillota</taxon>
        <taxon>Bacilli</taxon>
        <taxon>Lactobacillales</taxon>
        <taxon>Carnobacteriaceae</taxon>
        <taxon>Jeotgalibaca</taxon>
    </lineage>
</organism>
<comment type="similarity">
    <text evidence="2">Belongs to the methyl-accepting chemotaxis (MCP) protein family.</text>
</comment>
<feature type="domain" description="Methyl-accepting transducer" evidence="5">
    <location>
        <begin position="371"/>
        <end position="628"/>
    </location>
</feature>
<dbReference type="Pfam" id="PF00015">
    <property type="entry name" value="MCPsignal"/>
    <property type="match status" value="1"/>
</dbReference>
<dbReference type="PANTHER" id="PTHR32089:SF112">
    <property type="entry name" value="LYSOZYME-LIKE PROTEIN-RELATED"/>
    <property type="match status" value="1"/>
</dbReference>
<proteinExistence type="inferred from homology"/>
<keyword evidence="1 3" id="KW-0807">Transducer</keyword>
<evidence type="ECO:0000313" key="7">
    <source>
        <dbReference type="EMBL" id="QIK51580.1"/>
    </source>
</evidence>
<dbReference type="Gene3D" id="3.30.450.20">
    <property type="entry name" value="PAS domain"/>
    <property type="match status" value="1"/>
</dbReference>
<protein>
    <submittedName>
        <fullName evidence="7">Methyl-accepting chemotaxis protein</fullName>
    </submittedName>
</protein>
<dbReference type="Gene3D" id="6.10.340.10">
    <property type="match status" value="1"/>
</dbReference>
<evidence type="ECO:0000256" key="1">
    <source>
        <dbReference type="ARBA" id="ARBA00023224"/>
    </source>
</evidence>
<dbReference type="GO" id="GO:0006935">
    <property type="term" value="P:chemotaxis"/>
    <property type="evidence" value="ECO:0007669"/>
    <property type="project" value="InterPro"/>
</dbReference>
<evidence type="ECO:0000313" key="8">
    <source>
        <dbReference type="Proteomes" id="UP000501830"/>
    </source>
</evidence>
<dbReference type="EMBL" id="CP049889">
    <property type="protein sequence ID" value="QIK51580.1"/>
    <property type="molecule type" value="Genomic_DNA"/>
</dbReference>
<keyword evidence="4" id="KW-1133">Transmembrane helix</keyword>
<accession>A0A6G7WH62</accession>
<dbReference type="InterPro" id="IPR029151">
    <property type="entry name" value="Sensor-like_sf"/>
</dbReference>
<feature type="domain" description="HAMP" evidence="6">
    <location>
        <begin position="294"/>
        <end position="352"/>
    </location>
</feature>
<dbReference type="GO" id="GO:0007165">
    <property type="term" value="P:signal transduction"/>
    <property type="evidence" value="ECO:0007669"/>
    <property type="project" value="UniProtKB-KW"/>
</dbReference>
<dbReference type="GO" id="GO:0004888">
    <property type="term" value="F:transmembrane signaling receptor activity"/>
    <property type="evidence" value="ECO:0007669"/>
    <property type="project" value="InterPro"/>
</dbReference>
<dbReference type="RefSeq" id="WP_166062636.1">
    <property type="nucleotide sequence ID" value="NZ_CP049889.1"/>
</dbReference>
<dbReference type="InterPro" id="IPR029150">
    <property type="entry name" value="dCache_3"/>
</dbReference>
<keyword evidence="4" id="KW-0812">Transmembrane</keyword>
<dbReference type="Proteomes" id="UP000501830">
    <property type="component" value="Chromosome"/>
</dbReference>
<dbReference type="PROSITE" id="PS50111">
    <property type="entry name" value="CHEMOTAXIS_TRANSDUC_2"/>
    <property type="match status" value="1"/>
</dbReference>
<keyword evidence="8" id="KW-1185">Reference proteome</keyword>
<dbReference type="KEGG" id="jpo:G7058_05670"/>